<feature type="compositionally biased region" description="Polar residues" evidence="11">
    <location>
        <begin position="692"/>
        <end position="702"/>
    </location>
</feature>
<evidence type="ECO:0000256" key="4">
    <source>
        <dbReference type="ARBA" id="ARBA00022692"/>
    </source>
</evidence>
<comment type="subcellular location">
    <subcellularLocation>
        <location evidence="1">Cell membrane</location>
        <topology evidence="1">Single-pass type I membrane protein</topology>
    </subcellularLocation>
</comment>
<evidence type="ECO:0000256" key="2">
    <source>
        <dbReference type="ARBA" id="ARBA00010929"/>
    </source>
</evidence>
<feature type="compositionally biased region" description="Basic and acidic residues" evidence="11">
    <location>
        <begin position="679"/>
        <end position="691"/>
    </location>
</feature>
<evidence type="ECO:0000256" key="6">
    <source>
        <dbReference type="ARBA" id="ARBA00022989"/>
    </source>
</evidence>
<keyword evidence="10" id="KW-0278">Fertilization</keyword>
<evidence type="ECO:0000256" key="7">
    <source>
        <dbReference type="ARBA" id="ARBA00023121"/>
    </source>
</evidence>
<feature type="transmembrane region" description="Helical" evidence="12">
    <location>
        <begin position="561"/>
        <end position="581"/>
    </location>
</feature>
<keyword evidence="4 12" id="KW-0812">Transmembrane</keyword>
<reference evidence="14 15" key="1">
    <citation type="journal article" date="2022" name="Nat. Ecol. Evol.">
        <title>A masculinizing supergene underlies an exaggerated male reproductive morph in a spider.</title>
        <authorList>
            <person name="Hendrickx F."/>
            <person name="De Corte Z."/>
            <person name="Sonet G."/>
            <person name="Van Belleghem S.M."/>
            <person name="Kostlbacher S."/>
            <person name="Vangestel C."/>
        </authorList>
    </citation>
    <scope>NUCLEOTIDE SEQUENCE [LARGE SCALE GENOMIC DNA]</scope>
    <source>
        <strain evidence="14">W744_W776</strain>
    </source>
</reference>
<evidence type="ECO:0000256" key="1">
    <source>
        <dbReference type="ARBA" id="ARBA00004251"/>
    </source>
</evidence>
<keyword evidence="8 12" id="KW-0472">Membrane</keyword>
<dbReference type="PANTHER" id="PTHR31764:SF0">
    <property type="entry name" value="GENERATIVE CELL SPECIFIC-1_HAP2 DOMAIN-CONTAINING PROTEIN"/>
    <property type="match status" value="1"/>
</dbReference>
<dbReference type="GO" id="GO:0005886">
    <property type="term" value="C:plasma membrane"/>
    <property type="evidence" value="ECO:0007669"/>
    <property type="project" value="UniProtKB-SubCell"/>
</dbReference>
<dbReference type="GO" id="GO:0008289">
    <property type="term" value="F:lipid binding"/>
    <property type="evidence" value="ECO:0007669"/>
    <property type="project" value="UniProtKB-KW"/>
</dbReference>
<dbReference type="Pfam" id="PF10699">
    <property type="entry name" value="HAP2-GCS1"/>
    <property type="match status" value="1"/>
</dbReference>
<evidence type="ECO:0000256" key="11">
    <source>
        <dbReference type="SAM" id="MobiDB-lite"/>
    </source>
</evidence>
<keyword evidence="5" id="KW-0732">Signal</keyword>
<evidence type="ECO:0000256" key="9">
    <source>
        <dbReference type="ARBA" id="ARBA00023157"/>
    </source>
</evidence>
<dbReference type="Proteomes" id="UP000827092">
    <property type="component" value="Unassembled WGS sequence"/>
</dbReference>
<sequence>MNANATLLKCNEDSDKNSNPSYHKITDCHRKIRITVDLINEKKTPEGFEFIYLPKLADPSTGIQLWLVNPVVIRLKQTQVLLAYPFHYLSAVNGRATEIVVNYENRKNYTGCDDTSSINPTCGIKHDRGRAIPYSEGFCCFCPEEPIDKKQARGGQDCSLNVQSENVDELDRYKASAHCLDYNDIWYTVSALSDPLIMHDISLNVYNKRFLVNGSVVWVSLLHDVDFEIGYKNPYQFDENKTVVAVFQTNRPKNTTMLLSANDNRLLMPQQMPGVPLQKLPPPLKNGAGDYLLISKSVIDASGVSCDTGGISYEAFAKQRDRCDVAKDSCLKNQPLEFWDVDNELRRSGKRGSFLLENYGVPHKNPIIYDKETKEHWLALEYYETQHTVLTIEFKADDIVVLTPGKHAEISKVVTSSVEEKIDFFVSVANKDLSAATFEVQVSKCGYGIPDSSVDAKEIPPQWAEDFKLSTHQGNIELTEEFTCTVAVSSKTYGEVATREVIVKPVDRCICNLHCKCMCMGESLKCVPMSVKEFQAAGFKSSPHIIHPEPTFASWMSDHPGLFILFLLLVLLLIGFVKAILGYSGHKAIAHFGLKSSIFKPRRIKHYLESHLSRVKVVYDDEGYPIDPETESRTSVLSNETIFLLNWLFFFVWPLKKISECCTKRTMNRTRNETNSAHELIEVSDDKKDYQSDTPLSSNSDINVERSEQTSESVTSTTFPPSSKTDIIETPSIFYTSNPRDSESTTREPGSSSYIPLPALSETMLEFIQSEHHGESLENKELAQWHKGAARINAWKWERRSSKDLSRSDQDIS</sequence>
<keyword evidence="9" id="KW-1015">Disulfide bond</keyword>
<keyword evidence="3" id="KW-1003">Cell membrane</keyword>
<name>A0AAV6UNB0_9ARAC</name>
<keyword evidence="15" id="KW-1185">Reference proteome</keyword>
<evidence type="ECO:0000256" key="12">
    <source>
        <dbReference type="SAM" id="Phobius"/>
    </source>
</evidence>
<gene>
    <name evidence="14" type="ORF">JTE90_023283</name>
</gene>
<feature type="domain" description="Generative cell specific-1/HAP2" evidence="13">
    <location>
        <begin position="26"/>
        <end position="507"/>
    </location>
</feature>
<keyword evidence="7" id="KW-0446">Lipid-binding</keyword>
<dbReference type="GO" id="GO:0007338">
    <property type="term" value="P:single fertilization"/>
    <property type="evidence" value="ECO:0007669"/>
    <property type="project" value="UniProtKB-KW"/>
</dbReference>
<dbReference type="PANTHER" id="PTHR31764">
    <property type="entry name" value="PROTEIN HAPLESS 2"/>
    <property type="match status" value="1"/>
</dbReference>
<dbReference type="InterPro" id="IPR018928">
    <property type="entry name" value="HAP2/GCS1_dom"/>
</dbReference>
<dbReference type="InterPro" id="IPR040326">
    <property type="entry name" value="HAP2/GCS1"/>
</dbReference>
<proteinExistence type="inferred from homology"/>
<organism evidence="14 15">
    <name type="scientific">Oedothorax gibbosus</name>
    <dbReference type="NCBI Taxonomy" id="931172"/>
    <lineage>
        <taxon>Eukaryota</taxon>
        <taxon>Metazoa</taxon>
        <taxon>Ecdysozoa</taxon>
        <taxon>Arthropoda</taxon>
        <taxon>Chelicerata</taxon>
        <taxon>Arachnida</taxon>
        <taxon>Araneae</taxon>
        <taxon>Araneomorphae</taxon>
        <taxon>Entelegynae</taxon>
        <taxon>Araneoidea</taxon>
        <taxon>Linyphiidae</taxon>
        <taxon>Erigoninae</taxon>
        <taxon>Oedothorax</taxon>
    </lineage>
</organism>
<evidence type="ECO:0000256" key="10">
    <source>
        <dbReference type="ARBA" id="ARBA00023279"/>
    </source>
</evidence>
<protein>
    <recommendedName>
        <fullName evidence="13">Generative cell specific-1/HAP2 domain-containing protein</fullName>
    </recommendedName>
</protein>
<comment type="caution">
    <text evidence="14">The sequence shown here is derived from an EMBL/GenBank/DDBJ whole genome shotgun (WGS) entry which is preliminary data.</text>
</comment>
<evidence type="ECO:0000256" key="3">
    <source>
        <dbReference type="ARBA" id="ARBA00022475"/>
    </source>
</evidence>
<evidence type="ECO:0000313" key="14">
    <source>
        <dbReference type="EMBL" id="KAG8185582.1"/>
    </source>
</evidence>
<evidence type="ECO:0000256" key="8">
    <source>
        <dbReference type="ARBA" id="ARBA00023136"/>
    </source>
</evidence>
<comment type="similarity">
    <text evidence="2">Belongs to the HAP2/GCS1 family.</text>
</comment>
<accession>A0AAV6UNB0</accession>
<dbReference type="EMBL" id="JAFNEN010000330">
    <property type="protein sequence ID" value="KAG8185582.1"/>
    <property type="molecule type" value="Genomic_DNA"/>
</dbReference>
<evidence type="ECO:0000313" key="15">
    <source>
        <dbReference type="Proteomes" id="UP000827092"/>
    </source>
</evidence>
<dbReference type="AlphaFoldDB" id="A0AAV6UNB0"/>
<evidence type="ECO:0000259" key="13">
    <source>
        <dbReference type="Pfam" id="PF10699"/>
    </source>
</evidence>
<keyword evidence="6 12" id="KW-1133">Transmembrane helix</keyword>
<feature type="region of interest" description="Disordered" evidence="11">
    <location>
        <begin position="676"/>
        <end position="756"/>
    </location>
</feature>
<evidence type="ECO:0000256" key="5">
    <source>
        <dbReference type="ARBA" id="ARBA00022729"/>
    </source>
</evidence>